<dbReference type="Gene3D" id="3.30.70.1060">
    <property type="entry name" value="Dimeric alpha+beta barrel"/>
    <property type="match status" value="1"/>
</dbReference>
<name>A0A5N0VIM4_9PSEU</name>
<evidence type="ECO:0000256" key="1">
    <source>
        <dbReference type="ARBA" id="ARBA00007689"/>
    </source>
</evidence>
<dbReference type="AlphaFoldDB" id="A0A5N0VIM4"/>
<dbReference type="EMBL" id="VMNW02000003">
    <property type="protein sequence ID" value="KAA9166106.1"/>
    <property type="molecule type" value="Genomic_DNA"/>
</dbReference>
<keyword evidence="4" id="KW-1185">Reference proteome</keyword>
<evidence type="ECO:0000313" key="3">
    <source>
        <dbReference type="EMBL" id="KAA9166106.1"/>
    </source>
</evidence>
<dbReference type="Proteomes" id="UP000319769">
    <property type="component" value="Unassembled WGS sequence"/>
</dbReference>
<dbReference type="SUPFAM" id="SSF54909">
    <property type="entry name" value="Dimeric alpha+beta barrel"/>
    <property type="match status" value="1"/>
</dbReference>
<dbReference type="RefSeq" id="WP_144745587.1">
    <property type="nucleotide sequence ID" value="NZ_VMNW02000003.1"/>
</dbReference>
<evidence type="ECO:0000259" key="2">
    <source>
        <dbReference type="Pfam" id="PF03795"/>
    </source>
</evidence>
<dbReference type="InterPro" id="IPR011008">
    <property type="entry name" value="Dimeric_a/b-barrel"/>
</dbReference>
<evidence type="ECO:0000313" key="4">
    <source>
        <dbReference type="Proteomes" id="UP000319769"/>
    </source>
</evidence>
<sequence length="87" mass="9603">MKYVLFYEAGRLDRAAELYPAHRARIDEFHRRGTLLSVGTLDDPPGSAMGVFTTRAAAEEFAGEDPLVLGGVVGAWRVAEWNEILQP</sequence>
<comment type="similarity">
    <text evidence="1">Belongs to the YciI family.</text>
</comment>
<protein>
    <recommendedName>
        <fullName evidence="2">YCII-related domain-containing protein</fullName>
    </recommendedName>
</protein>
<gene>
    <name evidence="3" type="ORF">FPZ12_003935</name>
</gene>
<reference evidence="3" key="1">
    <citation type="submission" date="2019-09" db="EMBL/GenBank/DDBJ databases">
        <authorList>
            <person name="Teo W.F.A."/>
            <person name="Duangmal K."/>
        </authorList>
    </citation>
    <scope>NUCLEOTIDE SEQUENCE [LARGE SCALE GENOMIC DNA]</scope>
    <source>
        <strain evidence="3">K81G1</strain>
    </source>
</reference>
<comment type="caution">
    <text evidence="3">The sequence shown here is derived from an EMBL/GenBank/DDBJ whole genome shotgun (WGS) entry which is preliminary data.</text>
</comment>
<accession>A0A5N0VIM4</accession>
<proteinExistence type="inferred from homology"/>
<dbReference type="OrthoDB" id="8968203at2"/>
<organism evidence="3 4">
    <name type="scientific">Amycolatopsis acidicola</name>
    <dbReference type="NCBI Taxonomy" id="2596893"/>
    <lineage>
        <taxon>Bacteria</taxon>
        <taxon>Bacillati</taxon>
        <taxon>Actinomycetota</taxon>
        <taxon>Actinomycetes</taxon>
        <taxon>Pseudonocardiales</taxon>
        <taxon>Pseudonocardiaceae</taxon>
        <taxon>Amycolatopsis</taxon>
    </lineage>
</organism>
<feature type="domain" description="YCII-related" evidence="2">
    <location>
        <begin position="1"/>
        <end position="82"/>
    </location>
</feature>
<dbReference type="InterPro" id="IPR005545">
    <property type="entry name" value="YCII"/>
</dbReference>
<dbReference type="Pfam" id="PF03795">
    <property type="entry name" value="YCII"/>
    <property type="match status" value="1"/>
</dbReference>